<sequence length="198" mass="23269">MESNLENSELIFTKVSYKRKRKFKKNGKNTQDLTKNLFENYGFFDADKIMKKILEAKADLLESEFFNSIAIPLNEALTHIDNHKFSKIICLGLGRVSESKVSCHQMALLLCLKEIFDIEVYVSDPMFTDNDLFLLKYLKVQVDRSNVEENLQLYEVFNDTAIHVFHPERLESLYVNFWEDNDEPKYLDCDLEFISNKV</sequence>
<comment type="caution">
    <text evidence="3">The sequence shown here is derived from an EMBL/GenBank/DDBJ whole genome shotgun (WGS) entry which is preliminary data.</text>
</comment>
<accession>A0ABD1FB43</accession>
<evidence type="ECO:0000313" key="3">
    <source>
        <dbReference type="EMBL" id="KAL1513712.1"/>
    </source>
</evidence>
<organism evidence="3 4">
    <name type="scientific">Hypothenemus hampei</name>
    <name type="common">Coffee berry borer</name>
    <dbReference type="NCBI Taxonomy" id="57062"/>
    <lineage>
        <taxon>Eukaryota</taxon>
        <taxon>Metazoa</taxon>
        <taxon>Ecdysozoa</taxon>
        <taxon>Arthropoda</taxon>
        <taxon>Hexapoda</taxon>
        <taxon>Insecta</taxon>
        <taxon>Pterygota</taxon>
        <taxon>Neoptera</taxon>
        <taxon>Endopterygota</taxon>
        <taxon>Coleoptera</taxon>
        <taxon>Polyphaga</taxon>
        <taxon>Cucujiformia</taxon>
        <taxon>Curculionidae</taxon>
        <taxon>Scolytinae</taxon>
        <taxon>Hypothenemus</taxon>
    </lineage>
</organism>
<protein>
    <recommendedName>
        <fullName evidence="2">SRR1-like domain-containing protein</fullName>
    </recommendedName>
</protein>
<reference evidence="3 4" key="1">
    <citation type="submission" date="2024-05" db="EMBL/GenBank/DDBJ databases">
        <title>Genetic variation in Jamaican populations of the coffee berry borer (Hypothenemus hampei).</title>
        <authorList>
            <person name="Errbii M."/>
            <person name="Myrie A."/>
        </authorList>
    </citation>
    <scope>NUCLEOTIDE SEQUENCE [LARGE SCALE GENOMIC DNA]</scope>
    <source>
        <strain evidence="3">JA-Hopewell-2020-01-JO</strain>
        <tissue evidence="3">Whole body</tissue>
    </source>
</reference>
<name>A0ABD1FB43_HYPHA</name>
<evidence type="ECO:0000313" key="4">
    <source>
        <dbReference type="Proteomes" id="UP001566132"/>
    </source>
</evidence>
<proteinExistence type="inferred from homology"/>
<keyword evidence="4" id="KW-1185">Reference proteome</keyword>
<dbReference type="AlphaFoldDB" id="A0ABD1FB43"/>
<dbReference type="InterPro" id="IPR012942">
    <property type="entry name" value="SRR1-like"/>
</dbReference>
<dbReference type="InterPro" id="IPR040044">
    <property type="entry name" value="SRR1L"/>
</dbReference>
<evidence type="ECO:0000259" key="2">
    <source>
        <dbReference type="Pfam" id="PF07985"/>
    </source>
</evidence>
<dbReference type="Pfam" id="PF07985">
    <property type="entry name" value="SRR1"/>
    <property type="match status" value="1"/>
</dbReference>
<comment type="similarity">
    <text evidence="1">Belongs to the SRR1 family.</text>
</comment>
<dbReference type="EMBL" id="JBDJPC010000002">
    <property type="protein sequence ID" value="KAL1513712.1"/>
    <property type="molecule type" value="Genomic_DNA"/>
</dbReference>
<dbReference type="PANTHER" id="PTHR28626:SF3">
    <property type="entry name" value="SRR1-LIKE PROTEIN"/>
    <property type="match status" value="1"/>
</dbReference>
<dbReference type="PANTHER" id="PTHR28626">
    <property type="entry name" value="SRR1-LIKE PROTEIN"/>
    <property type="match status" value="1"/>
</dbReference>
<feature type="domain" description="SRR1-like" evidence="2">
    <location>
        <begin position="81"/>
        <end position="184"/>
    </location>
</feature>
<dbReference type="Proteomes" id="UP001566132">
    <property type="component" value="Unassembled WGS sequence"/>
</dbReference>
<evidence type="ECO:0000256" key="1">
    <source>
        <dbReference type="ARBA" id="ARBA00009856"/>
    </source>
</evidence>
<gene>
    <name evidence="3" type="ORF">ABEB36_003085</name>
</gene>